<dbReference type="RefSeq" id="WP_242515538.1">
    <property type="nucleotide sequence ID" value="NZ_CP012670.1"/>
</dbReference>
<dbReference type="InterPro" id="IPR013785">
    <property type="entry name" value="Aldolase_TIM"/>
</dbReference>
<dbReference type="Gene3D" id="3.30.9.20">
    <property type="match status" value="1"/>
</dbReference>
<dbReference type="SUPFAM" id="SSF51905">
    <property type="entry name" value="FAD/NAD(P)-binding domain"/>
    <property type="match status" value="1"/>
</dbReference>
<dbReference type="GO" id="GO:0050661">
    <property type="term" value="F:NADP binding"/>
    <property type="evidence" value="ECO:0007669"/>
    <property type="project" value="InterPro"/>
</dbReference>
<dbReference type="InterPro" id="IPR036188">
    <property type="entry name" value="FAD/NAD-bd_sf"/>
</dbReference>
<dbReference type="NCBIfam" id="NF006101">
    <property type="entry name" value="PRK08255.1"/>
    <property type="match status" value="1"/>
</dbReference>
<dbReference type="CDD" id="cd02932">
    <property type="entry name" value="OYE_YqiM_FMN"/>
    <property type="match status" value="1"/>
</dbReference>
<feature type="domain" description="NADH:flavin oxidoreductase/NADH oxidase N-terminal" evidence="1">
    <location>
        <begin position="397"/>
        <end position="729"/>
    </location>
</feature>
<dbReference type="PRINTS" id="PR00420">
    <property type="entry name" value="RNGMNOXGNASE"/>
</dbReference>
<dbReference type="Pfam" id="PF00724">
    <property type="entry name" value="Oxidored_FMN"/>
    <property type="match status" value="1"/>
</dbReference>
<evidence type="ECO:0000259" key="2">
    <source>
        <dbReference type="Pfam" id="PF01494"/>
    </source>
</evidence>
<dbReference type="InterPro" id="IPR044152">
    <property type="entry name" value="YqjM-like"/>
</dbReference>
<dbReference type="Gene3D" id="3.50.50.60">
    <property type="entry name" value="FAD/NAD(P)-binding domain"/>
    <property type="match status" value="1"/>
</dbReference>
<proteinExistence type="predicted"/>
<accession>A0A4P2QAM0</accession>
<dbReference type="SUPFAM" id="SSF51395">
    <property type="entry name" value="FMN-linked oxidoreductases"/>
    <property type="match status" value="1"/>
</dbReference>
<dbReference type="GO" id="GO:0003959">
    <property type="term" value="F:NADPH dehydrogenase activity"/>
    <property type="evidence" value="ECO:0007669"/>
    <property type="project" value="InterPro"/>
</dbReference>
<evidence type="ECO:0000313" key="3">
    <source>
        <dbReference type="EMBL" id="AUX26700.1"/>
    </source>
</evidence>
<dbReference type="PANTHER" id="PTHR43303:SF3">
    <property type="entry name" value="BLR3436 PROTEIN"/>
    <property type="match status" value="1"/>
</dbReference>
<dbReference type="InterPro" id="IPR002938">
    <property type="entry name" value="FAD-bd"/>
</dbReference>
<sequence>MKITCVGGGPAGLYFALLAKQRDPRRDIVVVERNRPDDTFGFGVVFSDATLDNLADADRPSYGAIRASLAHWDELHTHFGGRVLVSRGHGFSGLSRQRLLAILQDRARELGVVLRFEEEVSDPGEALATSDLVVAADGVNSRIRERLADRFEPRIDVRPNRFVWLGTTFPFDAFTFYFEESRHGLFRVHAYRYQPDRSTFIVECREDTFRRAGLDRAGEDETVAYFEELFADKLRGHRLLKNRSVWRSFPTVHNERWSAGNVVLLGDAAHTAHFSIGSGTKLALEDAIALVDCLGAHAGVPEALAAYEAERKPKVLALQRAAQVSLLWFENTERYMALHPLEFTFSLLTRSLRVTHEGLKARDPAFVREIDAHVASKAEAQSGVRVVSADAAPPPPMFTPFRLRSLVLENRVVVSPMCQYSAEDGRIDDWHLVHLGSRALGGAGLVITEMTDVSAAGRITPGCAGLYRQDHAAAWRRVVDFVHARSRARIGVQLAHAGRKGATKRMWEGMDRPLERGAWPLLSASAIPYLPESQVPRAMDRADMDQVTSDFVQAARRADEAGFDLIELHCAHGYLLSSFISPLTNRRTDEHGGPIENRMRYPLEVFDAVRAVWPADKPMSVRISATDWAPGGLTTDDLVALCGMLREHGADIIHVSAGQTDPSSKPEHGRLFQTPLSELVRLEAKVPTIAVGNIQSYADVNSIIAAGRADLCALARAHLYDPYWTRHAAAEQGFAMEWPDPYRSVERYTLRMR</sequence>
<evidence type="ECO:0000259" key="1">
    <source>
        <dbReference type="Pfam" id="PF00724"/>
    </source>
</evidence>
<organism evidence="3 4">
    <name type="scientific">Sorangium cellulosum</name>
    <name type="common">Polyangium cellulosum</name>
    <dbReference type="NCBI Taxonomy" id="56"/>
    <lineage>
        <taxon>Bacteria</taxon>
        <taxon>Pseudomonadati</taxon>
        <taxon>Myxococcota</taxon>
        <taxon>Polyangia</taxon>
        <taxon>Polyangiales</taxon>
        <taxon>Polyangiaceae</taxon>
        <taxon>Sorangium</taxon>
    </lineage>
</organism>
<dbReference type="Gene3D" id="3.20.20.70">
    <property type="entry name" value="Aldolase class I"/>
    <property type="match status" value="1"/>
</dbReference>
<dbReference type="EMBL" id="CP012670">
    <property type="protein sequence ID" value="AUX26700.1"/>
    <property type="molecule type" value="Genomic_DNA"/>
</dbReference>
<evidence type="ECO:0000313" key="4">
    <source>
        <dbReference type="Proteomes" id="UP000295781"/>
    </source>
</evidence>
<dbReference type="Pfam" id="PF01494">
    <property type="entry name" value="FAD_binding_3"/>
    <property type="match status" value="1"/>
</dbReference>
<gene>
    <name evidence="3" type="ORF">SOCEGT47_072700</name>
</gene>
<protein>
    <submittedName>
        <fullName evidence="3">Salicylyl-CoA 5-hydroxylase</fullName>
    </submittedName>
</protein>
<dbReference type="GO" id="GO:0010181">
    <property type="term" value="F:FMN binding"/>
    <property type="evidence" value="ECO:0007669"/>
    <property type="project" value="InterPro"/>
</dbReference>
<name>A0A4P2QAM0_SORCE</name>
<feature type="domain" description="FAD-binding" evidence="2">
    <location>
        <begin position="5"/>
        <end position="318"/>
    </location>
</feature>
<dbReference type="Proteomes" id="UP000295781">
    <property type="component" value="Chromosome"/>
</dbReference>
<dbReference type="InterPro" id="IPR001155">
    <property type="entry name" value="OxRdtase_FMN_N"/>
</dbReference>
<dbReference type="AlphaFoldDB" id="A0A4P2QAM0"/>
<reference evidence="3 4" key="1">
    <citation type="submission" date="2015-09" db="EMBL/GenBank/DDBJ databases">
        <title>Sorangium comparison.</title>
        <authorList>
            <person name="Zaburannyi N."/>
            <person name="Bunk B."/>
            <person name="Overmann J."/>
            <person name="Mueller R."/>
        </authorList>
    </citation>
    <scope>NUCLEOTIDE SEQUENCE [LARGE SCALE GENOMIC DNA]</scope>
    <source>
        <strain evidence="3 4">So ceGT47</strain>
    </source>
</reference>
<dbReference type="GO" id="GO:0071949">
    <property type="term" value="F:FAD binding"/>
    <property type="evidence" value="ECO:0007669"/>
    <property type="project" value="InterPro"/>
</dbReference>
<dbReference type="PANTHER" id="PTHR43303">
    <property type="entry name" value="NADPH DEHYDROGENASE C23G7.10C-RELATED"/>
    <property type="match status" value="1"/>
</dbReference>